<evidence type="ECO:0000256" key="7">
    <source>
        <dbReference type="ARBA" id="ARBA00022839"/>
    </source>
</evidence>
<feature type="binding site" evidence="10">
    <location>
        <begin position="286"/>
        <end position="293"/>
    </location>
    <ligand>
        <name>ATP</name>
        <dbReference type="ChEBI" id="CHEBI:30616"/>
    </ligand>
</feature>
<dbReference type="Pfam" id="PF00929">
    <property type="entry name" value="RNase_T"/>
    <property type="match status" value="1"/>
</dbReference>
<dbReference type="SUPFAM" id="SSF52540">
    <property type="entry name" value="P-loop containing nucleoside triphosphate hydrolases"/>
    <property type="match status" value="1"/>
</dbReference>
<keyword evidence="3" id="KW-0235">DNA replication</keyword>
<keyword evidence="2" id="KW-0548">Nucleotidyltransferase</keyword>
<dbReference type="SMART" id="SM00479">
    <property type="entry name" value="EXOIII"/>
    <property type="match status" value="1"/>
</dbReference>
<dbReference type="SMART" id="SM00491">
    <property type="entry name" value="HELICc2"/>
    <property type="match status" value="1"/>
</dbReference>
<dbReference type="SUPFAM" id="SSF53098">
    <property type="entry name" value="Ribonuclease H-like"/>
    <property type="match status" value="1"/>
</dbReference>
<dbReference type="PROSITE" id="PS51193">
    <property type="entry name" value="HELICASE_ATP_BIND_2"/>
    <property type="match status" value="1"/>
</dbReference>
<dbReference type="PANTHER" id="PTHR30231">
    <property type="entry name" value="DNA POLYMERASE III SUBUNIT EPSILON"/>
    <property type="match status" value="1"/>
</dbReference>
<dbReference type="FunFam" id="3.30.420.10:FF:000045">
    <property type="entry name" value="3'-5' exonuclease DinG"/>
    <property type="match status" value="1"/>
</dbReference>
<keyword evidence="9" id="KW-0239">DNA-directed DNA polymerase</keyword>
<dbReference type="GO" id="GO:0045004">
    <property type="term" value="P:DNA replication proofreading"/>
    <property type="evidence" value="ECO:0007669"/>
    <property type="project" value="TreeGrafter"/>
</dbReference>
<dbReference type="RefSeq" id="WP_022087314.1">
    <property type="nucleotide sequence ID" value="NZ_CP029754.1"/>
</dbReference>
<dbReference type="Pfam" id="PF13307">
    <property type="entry name" value="Helicase_C_2"/>
    <property type="match status" value="1"/>
</dbReference>
<reference evidence="12 13" key="1">
    <citation type="submission" date="2018-06" db="EMBL/GenBank/DDBJ databases">
        <title>Complete genome sequnece of Lactobacillus amylovorus PMRA3.</title>
        <authorList>
            <person name="Nam Y.-D."/>
            <person name="Chung W.-H."/>
            <person name="Park Y.S."/>
            <person name="Kang J."/>
        </authorList>
    </citation>
    <scope>NUCLEOTIDE SEQUENCE [LARGE SCALE GENOMIC DNA]</scope>
    <source>
        <strain evidence="12 13">PMRA3</strain>
    </source>
</reference>
<dbReference type="GO" id="GO:0004386">
    <property type="term" value="F:helicase activity"/>
    <property type="evidence" value="ECO:0007669"/>
    <property type="project" value="UniProtKB-KW"/>
</dbReference>
<protein>
    <recommendedName>
        <fullName evidence="10 11">3'-5' exonuclease DinG</fullName>
        <ecNumber evidence="10 11">3.1.-.-</ecNumber>
    </recommendedName>
</protein>
<gene>
    <name evidence="10 11" type="primary">dinG</name>
    <name evidence="12" type="ORF">DM298_04950</name>
</gene>
<dbReference type="GO" id="GO:0003887">
    <property type="term" value="F:DNA-directed DNA polymerase activity"/>
    <property type="evidence" value="ECO:0007669"/>
    <property type="project" value="UniProtKB-KW"/>
</dbReference>
<dbReference type="InterPro" id="IPR012337">
    <property type="entry name" value="RNaseH-like_sf"/>
</dbReference>
<dbReference type="EMBL" id="CP029754">
    <property type="protein sequence ID" value="QDD70296.1"/>
    <property type="molecule type" value="Genomic_DNA"/>
</dbReference>
<organism evidence="12 13">
    <name type="scientific">Lactobacillus amylovorus</name>
    <dbReference type="NCBI Taxonomy" id="1604"/>
    <lineage>
        <taxon>Bacteria</taxon>
        <taxon>Bacillati</taxon>
        <taxon>Bacillota</taxon>
        <taxon>Bacilli</taxon>
        <taxon>Lactobacillales</taxon>
        <taxon>Lactobacillaceae</taxon>
        <taxon>Lactobacillus</taxon>
    </lineage>
</organism>
<sequence>MAKIFAKDIFAVVDLETTGTQRENGHHIIQFGCAIIKNLKVVKTYSFMINPHREIPQSVVNLTGISNGDVQKQKDFDFYAPKIVKILQNTVFVAHNVDFDLPFLNYELTQHGYDALTNKAIDTVELAKIAFPTLPSYKLSDLTAQLEIKHLNPHKADSDAYGTAILLIKIIKQLETLPQATLNTLSSLAHGLIRDTSWVITTIADSLRQEKRPLPAEYMQIRNIILQKQNERFDSHGENGTFPQNDNDKRKLFKGKLHFRRAQVDLINHLHQFINNPEKNAMLVEAPNGTGKTFSYIFAYAYQLYSGRKLVIATPTKVLQEQVMEREIPQLLKVTKLDLKAEVVKSSSRYLDLDGFVQTIFQGTPNKSTLILQMQILVWLTKTKTGDLDELNLTNYNAPLFAQIQHPGDARVGSRFAEVDFWNLARRKQEEADILVTNHAYLANHYMDTIWGQNPYLVIDEAHRFADNVISSRNDSMRFESLWGVLSHLRNLLYYSNDSVESQFNDNVQINFLLTKLDPMILELINLINELQKQLYAQHDNAINKVNLPNGTLELSFQGKGLFNQDSRFKQILPKFQQKLEEVRELTNQTLFELYHEQERMLANVEALVGDITEQIDRLDYYSEKGYQLADLLSDQKNLAQDGFILMITNPEDPLSTNLDWLMLDASDVLNQIYSRFDHIAFVSATLTSDHNFDYAISQLALGKMNLVKYIGKSTFNMKKHLEAFAVINMPNPDSEDYQKDIAQIMVNDLADKNHVLVLMTNLDKIHDVFTETLNAPELKDFEILAQGMSGSNNRIAKRFVIAKKAIIIGADSFWEGIDFHDCGIDTVFAARLPFESPDQPEVRLRQKKLEDQGANVFEKDSLPRAIIRFRQGMGRLIRGEHDHGQFVILDPRIWTKNYGDAFLQSIPVKVEKVTLKELKKKLKNK</sequence>
<evidence type="ECO:0000256" key="8">
    <source>
        <dbReference type="ARBA" id="ARBA00022840"/>
    </source>
</evidence>
<dbReference type="GO" id="GO:0003677">
    <property type="term" value="F:DNA binding"/>
    <property type="evidence" value="ECO:0007669"/>
    <property type="project" value="InterPro"/>
</dbReference>
<comment type="similarity">
    <text evidence="10 11">Belongs to the helicase family. DinG subfamily. Type 2 sub-subfamily.</text>
</comment>
<evidence type="ECO:0000256" key="4">
    <source>
        <dbReference type="ARBA" id="ARBA00022722"/>
    </source>
</evidence>
<dbReference type="HAMAP" id="MF_02206">
    <property type="entry name" value="DinG_exonucl"/>
    <property type="match status" value="1"/>
</dbReference>
<comment type="function">
    <text evidence="10 11">3'-5' exonuclease.</text>
</comment>
<dbReference type="InterPro" id="IPR036397">
    <property type="entry name" value="RNaseH_sf"/>
</dbReference>
<evidence type="ECO:0000256" key="11">
    <source>
        <dbReference type="RuleBase" id="RU364106"/>
    </source>
</evidence>
<keyword evidence="8 10" id="KW-0067">ATP-binding</keyword>
<keyword evidence="4 10" id="KW-0540">Nuclease</keyword>
<feature type="short sequence motif" description="DEAH box" evidence="10">
    <location>
        <begin position="460"/>
        <end position="463"/>
    </location>
</feature>
<dbReference type="CDD" id="cd06127">
    <property type="entry name" value="DEDDh"/>
    <property type="match status" value="1"/>
</dbReference>
<evidence type="ECO:0000313" key="13">
    <source>
        <dbReference type="Proteomes" id="UP000312326"/>
    </source>
</evidence>
<keyword evidence="7 10" id="KW-0269">Exonuclease</keyword>
<dbReference type="GO" id="GO:0005524">
    <property type="term" value="F:ATP binding"/>
    <property type="evidence" value="ECO:0007669"/>
    <property type="project" value="UniProtKB-UniRule"/>
</dbReference>
<evidence type="ECO:0000256" key="10">
    <source>
        <dbReference type="HAMAP-Rule" id="MF_02206"/>
    </source>
</evidence>
<dbReference type="Gene3D" id="3.30.420.10">
    <property type="entry name" value="Ribonuclease H-like superfamily/Ribonuclease H"/>
    <property type="match status" value="1"/>
</dbReference>
<dbReference type="InterPro" id="IPR014013">
    <property type="entry name" value="Helic_SF1/SF2_ATP-bd_DinG/Rad3"/>
</dbReference>
<evidence type="ECO:0000256" key="3">
    <source>
        <dbReference type="ARBA" id="ARBA00022705"/>
    </source>
</evidence>
<evidence type="ECO:0000256" key="9">
    <source>
        <dbReference type="ARBA" id="ARBA00022932"/>
    </source>
</evidence>
<evidence type="ECO:0000256" key="2">
    <source>
        <dbReference type="ARBA" id="ARBA00022695"/>
    </source>
</evidence>
<dbReference type="GO" id="GO:0016818">
    <property type="term" value="F:hydrolase activity, acting on acid anhydrides, in phosphorus-containing anhydrides"/>
    <property type="evidence" value="ECO:0007669"/>
    <property type="project" value="InterPro"/>
</dbReference>
<evidence type="ECO:0000313" key="12">
    <source>
        <dbReference type="EMBL" id="QDD70296.1"/>
    </source>
</evidence>
<evidence type="ECO:0000256" key="6">
    <source>
        <dbReference type="ARBA" id="ARBA00022801"/>
    </source>
</evidence>
<evidence type="ECO:0000256" key="1">
    <source>
        <dbReference type="ARBA" id="ARBA00022679"/>
    </source>
</evidence>
<keyword evidence="1" id="KW-0808">Transferase</keyword>
<dbReference type="PANTHER" id="PTHR30231:SF41">
    <property type="entry name" value="DNA POLYMERASE III SUBUNIT EPSILON"/>
    <property type="match status" value="1"/>
</dbReference>
<dbReference type="InterPro" id="IPR027417">
    <property type="entry name" value="P-loop_NTPase"/>
</dbReference>
<dbReference type="InterPro" id="IPR014001">
    <property type="entry name" value="Helicase_ATP-bd"/>
</dbReference>
<dbReference type="NCBIfam" id="TIGR01407">
    <property type="entry name" value="dinG_rel"/>
    <property type="match status" value="1"/>
</dbReference>
<evidence type="ECO:0000256" key="5">
    <source>
        <dbReference type="ARBA" id="ARBA00022741"/>
    </source>
</evidence>
<dbReference type="Gene3D" id="3.40.50.300">
    <property type="entry name" value="P-loop containing nucleotide triphosphate hydrolases"/>
    <property type="match status" value="2"/>
</dbReference>
<proteinExistence type="inferred from homology"/>
<dbReference type="InterPro" id="IPR006054">
    <property type="entry name" value="DnaQ"/>
</dbReference>
<dbReference type="InterPro" id="IPR011545">
    <property type="entry name" value="DEAD/DEAH_box_helicase_dom"/>
</dbReference>
<name>A0A5B8EFD7_LACAM</name>
<keyword evidence="6 10" id="KW-0378">Hydrolase</keyword>
<accession>A0A5B8EFD7</accession>
<dbReference type="NCBIfam" id="TIGR00573">
    <property type="entry name" value="dnaq"/>
    <property type="match status" value="1"/>
</dbReference>
<dbReference type="SMART" id="SM00487">
    <property type="entry name" value="DEXDc"/>
    <property type="match status" value="1"/>
</dbReference>
<dbReference type="Proteomes" id="UP000312326">
    <property type="component" value="Chromosome"/>
</dbReference>
<dbReference type="AlphaFoldDB" id="A0A5B8EFD7"/>
<dbReference type="GO" id="GO:0005829">
    <property type="term" value="C:cytosol"/>
    <property type="evidence" value="ECO:0007669"/>
    <property type="project" value="TreeGrafter"/>
</dbReference>
<keyword evidence="12" id="KW-0347">Helicase</keyword>
<dbReference type="InterPro" id="IPR013520">
    <property type="entry name" value="Ribonucl_H"/>
</dbReference>
<dbReference type="InterPro" id="IPR006310">
    <property type="entry name" value="DinG"/>
</dbReference>
<dbReference type="GO" id="GO:0008408">
    <property type="term" value="F:3'-5' exonuclease activity"/>
    <property type="evidence" value="ECO:0007669"/>
    <property type="project" value="UniProtKB-UniRule"/>
</dbReference>
<dbReference type="Pfam" id="PF00270">
    <property type="entry name" value="DEAD"/>
    <property type="match status" value="1"/>
</dbReference>
<dbReference type="InterPro" id="IPR006555">
    <property type="entry name" value="ATP-dep_Helicase_C"/>
</dbReference>
<dbReference type="EC" id="3.1.-.-" evidence="10 11"/>
<keyword evidence="5 10" id="KW-0547">Nucleotide-binding</keyword>